<keyword evidence="2" id="KW-0812">Transmembrane</keyword>
<dbReference type="EMBL" id="JAEACQ010000193">
    <property type="protein sequence ID" value="MBL7628599.1"/>
    <property type="molecule type" value="Genomic_DNA"/>
</dbReference>
<dbReference type="RefSeq" id="WP_203010415.1">
    <property type="nucleotide sequence ID" value="NZ_JAEACQ010000193.1"/>
</dbReference>
<evidence type="ECO:0000313" key="4">
    <source>
        <dbReference type="Proteomes" id="UP000604475"/>
    </source>
</evidence>
<gene>
    <name evidence="3" type="ORF">I7412_15855</name>
</gene>
<feature type="transmembrane region" description="Helical" evidence="2">
    <location>
        <begin position="98"/>
        <end position="118"/>
    </location>
</feature>
<dbReference type="Pfam" id="PF25587">
    <property type="entry name" value="Rv2743c"/>
    <property type="match status" value="1"/>
</dbReference>
<keyword evidence="2" id="KW-1133">Transmembrane helix</keyword>
<feature type="compositionally biased region" description="Low complexity" evidence="1">
    <location>
        <begin position="1"/>
        <end position="11"/>
    </location>
</feature>
<proteinExistence type="predicted"/>
<feature type="region of interest" description="Disordered" evidence="1">
    <location>
        <begin position="1"/>
        <end position="54"/>
    </location>
</feature>
<evidence type="ECO:0000256" key="2">
    <source>
        <dbReference type="SAM" id="Phobius"/>
    </source>
</evidence>
<feature type="transmembrane region" description="Helical" evidence="2">
    <location>
        <begin position="124"/>
        <end position="143"/>
    </location>
</feature>
<keyword evidence="4" id="KW-1185">Reference proteome</keyword>
<protein>
    <submittedName>
        <fullName evidence="3">Uncharacterized protein</fullName>
    </submittedName>
</protein>
<dbReference type="AlphaFoldDB" id="A0A937RJQ1"/>
<evidence type="ECO:0000313" key="3">
    <source>
        <dbReference type="EMBL" id="MBL7628599.1"/>
    </source>
</evidence>
<reference evidence="3" key="1">
    <citation type="submission" date="2020-12" db="EMBL/GenBank/DDBJ databases">
        <title>Genomic characterization of non-nitrogen-fixing Frankia strains.</title>
        <authorList>
            <person name="Carlos-Shanley C."/>
            <person name="Guerra T."/>
            <person name="Hahn D."/>
        </authorList>
    </citation>
    <scope>NUCLEOTIDE SEQUENCE</scope>
    <source>
        <strain evidence="3">CN6</strain>
    </source>
</reference>
<name>A0A937RJQ1_9ACTN</name>
<sequence length="344" mass="34929">MTWPGHHQAPGPGHGWGPGQRPPGAPPPYGAPPSWPYPPAPPPTGGPRGLGRRPWVRTEGWDWRRAVTPKVSDAVAGDLDRRAAWREARQATRFSRRARWTAGCWAAFAAVSTPVGVAVGGADWWLWLATGAGALANGGLWAWQAARAERRNPGPPIPQAPAPSVRALSGSAAAGPLRRGEGTITAFLALSRPVPPGPTAEVIRSAMAAAAEVVDGLRLRAGRVVACEAAAKAVADPAGRAQLTATAKALVEEMTAAARALDDLVAATAEVVGAGVRATAGDASAGLAAGGAALGVTPVDLAGLAERAESLRGYAAALRDLSVSAPGLAPTRRVALPGDEPAGH</sequence>
<evidence type="ECO:0000256" key="1">
    <source>
        <dbReference type="SAM" id="MobiDB-lite"/>
    </source>
</evidence>
<feature type="compositionally biased region" description="Pro residues" evidence="1">
    <location>
        <begin position="20"/>
        <end position="45"/>
    </location>
</feature>
<accession>A0A937RJQ1</accession>
<dbReference type="InterPro" id="IPR057952">
    <property type="entry name" value="Rv2743c-like"/>
</dbReference>
<dbReference type="Proteomes" id="UP000604475">
    <property type="component" value="Unassembled WGS sequence"/>
</dbReference>
<comment type="caution">
    <text evidence="3">The sequence shown here is derived from an EMBL/GenBank/DDBJ whole genome shotgun (WGS) entry which is preliminary data.</text>
</comment>
<organism evidence="3 4">
    <name type="scientific">Frankia nepalensis</name>
    <dbReference type="NCBI Taxonomy" id="1836974"/>
    <lineage>
        <taxon>Bacteria</taxon>
        <taxon>Bacillati</taxon>
        <taxon>Actinomycetota</taxon>
        <taxon>Actinomycetes</taxon>
        <taxon>Frankiales</taxon>
        <taxon>Frankiaceae</taxon>
        <taxon>Frankia</taxon>
    </lineage>
</organism>
<keyword evidence="2" id="KW-0472">Membrane</keyword>